<dbReference type="CDD" id="cd05471">
    <property type="entry name" value="pepsin_like"/>
    <property type="match status" value="1"/>
</dbReference>
<dbReference type="Gene3D" id="2.40.70.10">
    <property type="entry name" value="Acid Proteases"/>
    <property type="match status" value="2"/>
</dbReference>
<reference evidence="7" key="1">
    <citation type="submission" date="2020-11" db="EMBL/GenBank/DDBJ databases">
        <authorList>
            <consortium name="DOE Joint Genome Institute"/>
            <person name="Ahrendt S."/>
            <person name="Riley R."/>
            <person name="Andreopoulos W."/>
            <person name="Labutti K."/>
            <person name="Pangilinan J."/>
            <person name="Ruiz-Duenas F.J."/>
            <person name="Barrasa J.M."/>
            <person name="Sanchez-Garcia M."/>
            <person name="Camarero S."/>
            <person name="Miyauchi S."/>
            <person name="Serrano A."/>
            <person name="Linde D."/>
            <person name="Babiker R."/>
            <person name="Drula E."/>
            <person name="Ayuso-Fernandez I."/>
            <person name="Pacheco R."/>
            <person name="Padilla G."/>
            <person name="Ferreira P."/>
            <person name="Barriuso J."/>
            <person name="Kellner H."/>
            <person name="Castanera R."/>
            <person name="Alfaro M."/>
            <person name="Ramirez L."/>
            <person name="Pisabarro A.G."/>
            <person name="Kuo A."/>
            <person name="Tritt A."/>
            <person name="Lipzen A."/>
            <person name="He G."/>
            <person name="Yan M."/>
            <person name="Ng V."/>
            <person name="Cullen D."/>
            <person name="Martin F."/>
            <person name="Rosso M.-N."/>
            <person name="Henrissat B."/>
            <person name="Hibbett D."/>
            <person name="Martinez A.T."/>
            <person name="Grigoriev I.V."/>
        </authorList>
    </citation>
    <scope>NUCLEOTIDE SEQUENCE</scope>
    <source>
        <strain evidence="7">CIRM-BRFM 674</strain>
    </source>
</reference>
<dbReference type="InterPro" id="IPR021109">
    <property type="entry name" value="Peptidase_aspartic_dom_sf"/>
</dbReference>
<feature type="domain" description="Peptidase A1" evidence="6">
    <location>
        <begin position="86"/>
        <end position="402"/>
    </location>
</feature>
<dbReference type="Pfam" id="PF00026">
    <property type="entry name" value="Asp"/>
    <property type="match status" value="1"/>
</dbReference>
<sequence>MLFLAAFTALALLFVSASASILQLKQSPVTLSLARRLNLTSAHNLVRHDQARAKYLGNRSSNLNLHSRDASTANRSEAVDNQAVTYIADISVGIPPIMYSLIVDTGSSNTWVGANTKYSSTSGVVTGNVVDVQYGSGEFAGIEVVDTVSITPSLVIAHQSIGVAKEAEGFDGIDGIIGIGPAGLTKGTLLPAHDDQIPTITDNLYTDKVIADNSIGIFFHPTNVAEDLNGQITWGGVDNSKYTGDITYIPITKSSPASDYWGIDQSITYGSDTPILSSSAGIVDTGTTLIMLTTDAFNKYKNATGAVDDQATGLLSITPTQYANLSSLFFISGGTTFELVPNAQIFPRTLNTVIGGTTSTIYLMIADLGSIEVAGLAFINGYAFLERFYSVYDTTNKRVGLATTPFTNATTN</sequence>
<comment type="caution">
    <text evidence="7">The sequence shown here is derived from an EMBL/GenBank/DDBJ whole genome shotgun (WGS) entry which is preliminary data.</text>
</comment>
<dbReference type="SUPFAM" id="SSF50630">
    <property type="entry name" value="Acid proteases"/>
    <property type="match status" value="1"/>
</dbReference>
<dbReference type="GO" id="GO:0006508">
    <property type="term" value="P:proteolysis"/>
    <property type="evidence" value="ECO:0007669"/>
    <property type="project" value="UniProtKB-KW"/>
</dbReference>
<dbReference type="AlphaFoldDB" id="A0A9P5ZGG6"/>
<accession>A0A9P5ZGG6</accession>
<keyword evidence="4" id="KW-0378">Hydrolase</keyword>
<dbReference type="InterPro" id="IPR034164">
    <property type="entry name" value="Pepsin-like_dom"/>
</dbReference>
<feature type="active site" evidence="3">
    <location>
        <position position="104"/>
    </location>
</feature>
<dbReference type="GO" id="GO:0004190">
    <property type="term" value="F:aspartic-type endopeptidase activity"/>
    <property type="evidence" value="ECO:0007669"/>
    <property type="project" value="UniProtKB-KW"/>
</dbReference>
<feature type="chain" id="PRO_5040304025" evidence="5">
    <location>
        <begin position="20"/>
        <end position="412"/>
    </location>
</feature>
<comment type="similarity">
    <text evidence="1 4">Belongs to the peptidase A1 family.</text>
</comment>
<dbReference type="InterPro" id="IPR001461">
    <property type="entry name" value="Aspartic_peptidase_A1"/>
</dbReference>
<feature type="signal peptide" evidence="5">
    <location>
        <begin position="1"/>
        <end position="19"/>
    </location>
</feature>
<evidence type="ECO:0000256" key="4">
    <source>
        <dbReference type="RuleBase" id="RU000454"/>
    </source>
</evidence>
<evidence type="ECO:0000256" key="2">
    <source>
        <dbReference type="ARBA" id="ARBA00022750"/>
    </source>
</evidence>
<proteinExistence type="inferred from homology"/>
<evidence type="ECO:0000256" key="1">
    <source>
        <dbReference type="ARBA" id="ARBA00007447"/>
    </source>
</evidence>
<evidence type="ECO:0000259" key="6">
    <source>
        <dbReference type="PROSITE" id="PS51767"/>
    </source>
</evidence>
<feature type="active site" evidence="3">
    <location>
        <position position="284"/>
    </location>
</feature>
<evidence type="ECO:0000256" key="5">
    <source>
        <dbReference type="SAM" id="SignalP"/>
    </source>
</evidence>
<keyword evidence="2 4" id="KW-0064">Aspartyl protease</keyword>
<dbReference type="Proteomes" id="UP000807469">
    <property type="component" value="Unassembled WGS sequence"/>
</dbReference>
<dbReference type="PRINTS" id="PR00792">
    <property type="entry name" value="PEPSIN"/>
</dbReference>
<evidence type="ECO:0000313" key="7">
    <source>
        <dbReference type="EMBL" id="KAF9486195.1"/>
    </source>
</evidence>
<dbReference type="EMBL" id="MU155131">
    <property type="protein sequence ID" value="KAF9486195.1"/>
    <property type="molecule type" value="Genomic_DNA"/>
</dbReference>
<organism evidence="7 8">
    <name type="scientific">Pholiota conissans</name>
    <dbReference type="NCBI Taxonomy" id="109636"/>
    <lineage>
        <taxon>Eukaryota</taxon>
        <taxon>Fungi</taxon>
        <taxon>Dikarya</taxon>
        <taxon>Basidiomycota</taxon>
        <taxon>Agaricomycotina</taxon>
        <taxon>Agaricomycetes</taxon>
        <taxon>Agaricomycetidae</taxon>
        <taxon>Agaricales</taxon>
        <taxon>Agaricineae</taxon>
        <taxon>Strophariaceae</taxon>
        <taxon>Pholiota</taxon>
    </lineage>
</organism>
<dbReference type="PANTHER" id="PTHR47966:SF51">
    <property type="entry name" value="BETA-SITE APP-CLEAVING ENZYME, ISOFORM A-RELATED"/>
    <property type="match status" value="1"/>
</dbReference>
<name>A0A9P5ZGG6_9AGAR</name>
<keyword evidence="5" id="KW-0732">Signal</keyword>
<protein>
    <submittedName>
        <fullName evidence="7">Aspartic peptidase A1</fullName>
    </submittedName>
</protein>
<keyword evidence="4" id="KW-0645">Protease</keyword>
<gene>
    <name evidence="7" type="ORF">BDN70DRAFT_916417</name>
</gene>
<evidence type="ECO:0000256" key="3">
    <source>
        <dbReference type="PIRSR" id="PIRSR601461-1"/>
    </source>
</evidence>
<dbReference type="InterPro" id="IPR033121">
    <property type="entry name" value="PEPTIDASE_A1"/>
</dbReference>
<dbReference type="PANTHER" id="PTHR47966">
    <property type="entry name" value="BETA-SITE APP-CLEAVING ENZYME, ISOFORM A-RELATED"/>
    <property type="match status" value="1"/>
</dbReference>
<dbReference type="OrthoDB" id="660550at2759"/>
<dbReference type="PROSITE" id="PS00141">
    <property type="entry name" value="ASP_PROTEASE"/>
    <property type="match status" value="2"/>
</dbReference>
<dbReference type="InterPro" id="IPR001969">
    <property type="entry name" value="Aspartic_peptidase_AS"/>
</dbReference>
<evidence type="ECO:0000313" key="8">
    <source>
        <dbReference type="Proteomes" id="UP000807469"/>
    </source>
</evidence>
<dbReference type="PROSITE" id="PS51767">
    <property type="entry name" value="PEPTIDASE_A1"/>
    <property type="match status" value="1"/>
</dbReference>
<keyword evidence="8" id="KW-1185">Reference proteome</keyword>